<dbReference type="EMBL" id="NIDE01000004">
    <property type="protein sequence ID" value="OWK43953.1"/>
    <property type="molecule type" value="Genomic_DNA"/>
</dbReference>
<dbReference type="PRINTS" id="PR01346">
    <property type="entry name" value="HELNAPAPROT"/>
</dbReference>
<dbReference type="CDD" id="cd01043">
    <property type="entry name" value="DPS"/>
    <property type="match status" value="1"/>
</dbReference>
<evidence type="ECO:0000256" key="2">
    <source>
        <dbReference type="RuleBase" id="RU003875"/>
    </source>
</evidence>
<evidence type="ECO:0000313" key="5">
    <source>
        <dbReference type="Proteomes" id="UP000214646"/>
    </source>
</evidence>
<name>A0A225DSB5_9BACT</name>
<comment type="similarity">
    <text evidence="1 2">Belongs to the Dps family.</text>
</comment>
<dbReference type="InterPro" id="IPR002177">
    <property type="entry name" value="DPS_DNA-bd"/>
</dbReference>
<gene>
    <name evidence="4" type="ORF">FRUB_03552</name>
</gene>
<dbReference type="PROSITE" id="PS00818">
    <property type="entry name" value="DPS_1"/>
    <property type="match status" value="1"/>
</dbReference>
<dbReference type="InterPro" id="IPR023188">
    <property type="entry name" value="DPS_DNA-bd_CS"/>
</dbReference>
<dbReference type="GO" id="GO:0008199">
    <property type="term" value="F:ferric iron binding"/>
    <property type="evidence" value="ECO:0007669"/>
    <property type="project" value="InterPro"/>
</dbReference>
<dbReference type="GO" id="GO:0003677">
    <property type="term" value="F:DNA binding"/>
    <property type="evidence" value="ECO:0007669"/>
    <property type="project" value="UniProtKB-KW"/>
</dbReference>
<keyword evidence="5" id="KW-1185">Reference proteome</keyword>
<dbReference type="Gene3D" id="1.20.1260.10">
    <property type="match status" value="1"/>
</dbReference>
<proteinExistence type="inferred from homology"/>
<dbReference type="NCBIfam" id="NF006975">
    <property type="entry name" value="PRK09448.1"/>
    <property type="match status" value="1"/>
</dbReference>
<feature type="domain" description="Ferritin/DPS" evidence="3">
    <location>
        <begin position="22"/>
        <end position="162"/>
    </location>
</feature>
<dbReference type="PIRSF" id="PIRSF005900">
    <property type="entry name" value="Dps"/>
    <property type="match status" value="1"/>
</dbReference>
<accession>A0A225DSB5</accession>
<sequence>MATKSFPTRNDLSAEVRAKSVDLLNQFLADYIDLYTQIKHAHWNIKGPHFIMLHELFDDLAEEVEEGIDTVAERATALGGVAKGTARLASAASKLPEFPIDTHTDLAVVDVLVARFAHAAKFARAAIEEADKFGDKGTSDLFTGLSRELDKSLWFLESHLQK</sequence>
<keyword evidence="4" id="KW-0238">DNA-binding</keyword>
<dbReference type="Proteomes" id="UP000214646">
    <property type="component" value="Unassembled WGS sequence"/>
</dbReference>
<reference evidence="5" key="1">
    <citation type="submission" date="2017-06" db="EMBL/GenBank/DDBJ databases">
        <title>Genome analysis of Fimbriiglobus ruber SP5, the first member of the order Planctomycetales with confirmed chitinolytic capability.</title>
        <authorList>
            <person name="Ravin N.V."/>
            <person name="Rakitin A.L."/>
            <person name="Ivanova A.A."/>
            <person name="Beletsky A.V."/>
            <person name="Kulichevskaya I.S."/>
            <person name="Mardanov A.V."/>
            <person name="Dedysh S.N."/>
        </authorList>
    </citation>
    <scope>NUCLEOTIDE SEQUENCE [LARGE SCALE GENOMIC DNA]</scope>
    <source>
        <strain evidence="5">SP5</strain>
    </source>
</reference>
<dbReference type="RefSeq" id="WP_193619402.1">
    <property type="nucleotide sequence ID" value="NZ_NIDE01000004.1"/>
</dbReference>
<evidence type="ECO:0000259" key="3">
    <source>
        <dbReference type="Pfam" id="PF00210"/>
    </source>
</evidence>
<dbReference type="InterPro" id="IPR009078">
    <property type="entry name" value="Ferritin-like_SF"/>
</dbReference>
<evidence type="ECO:0000256" key="1">
    <source>
        <dbReference type="ARBA" id="ARBA00009497"/>
    </source>
</evidence>
<comment type="caution">
    <text evidence="4">The sequence shown here is derived from an EMBL/GenBank/DDBJ whole genome shotgun (WGS) entry which is preliminary data.</text>
</comment>
<protein>
    <submittedName>
        <fullName evidence="4">Non-specific DNA-binding protein Dps / Iron-binding ferritin-like antioxidant protein / Ferroxidase</fullName>
    </submittedName>
</protein>
<dbReference type="PANTHER" id="PTHR42932">
    <property type="entry name" value="GENERAL STRESS PROTEIN 20U"/>
    <property type="match status" value="1"/>
</dbReference>
<dbReference type="PROSITE" id="PS00819">
    <property type="entry name" value="DPS_2"/>
    <property type="match status" value="1"/>
</dbReference>
<dbReference type="SUPFAM" id="SSF47240">
    <property type="entry name" value="Ferritin-like"/>
    <property type="match status" value="1"/>
</dbReference>
<organism evidence="4 5">
    <name type="scientific">Fimbriiglobus ruber</name>
    <dbReference type="NCBI Taxonomy" id="1908690"/>
    <lineage>
        <taxon>Bacteria</taxon>
        <taxon>Pseudomonadati</taxon>
        <taxon>Planctomycetota</taxon>
        <taxon>Planctomycetia</taxon>
        <taxon>Gemmatales</taxon>
        <taxon>Gemmataceae</taxon>
        <taxon>Fimbriiglobus</taxon>
    </lineage>
</organism>
<dbReference type="AlphaFoldDB" id="A0A225DSB5"/>
<evidence type="ECO:0000313" key="4">
    <source>
        <dbReference type="EMBL" id="OWK43953.1"/>
    </source>
</evidence>
<dbReference type="InterPro" id="IPR012347">
    <property type="entry name" value="Ferritin-like"/>
</dbReference>
<dbReference type="GO" id="GO:0016722">
    <property type="term" value="F:oxidoreductase activity, acting on metal ions"/>
    <property type="evidence" value="ECO:0007669"/>
    <property type="project" value="InterPro"/>
</dbReference>
<dbReference type="InterPro" id="IPR008331">
    <property type="entry name" value="Ferritin_DPS_dom"/>
</dbReference>
<dbReference type="PANTHER" id="PTHR42932:SF3">
    <property type="entry name" value="DNA PROTECTION DURING STARVATION PROTEIN"/>
    <property type="match status" value="1"/>
</dbReference>
<dbReference type="Pfam" id="PF00210">
    <property type="entry name" value="Ferritin"/>
    <property type="match status" value="1"/>
</dbReference>